<protein>
    <recommendedName>
        <fullName evidence="4">DNA topoisomerase (ATP-hydrolyzing)</fullName>
        <ecNumber evidence="4">5.6.2.2</ecNumber>
    </recommendedName>
</protein>
<dbReference type="PRINTS" id="PR01550">
    <property type="entry name" value="TOP6AFAMILY"/>
</dbReference>
<dbReference type="Gene3D" id="1.10.10.10">
    <property type="entry name" value="Winged helix-like DNA-binding domain superfamily/Winged helix DNA-binding domain"/>
    <property type="match status" value="1"/>
</dbReference>
<comment type="caution">
    <text evidence="13">The sequence shown here is derived from an EMBL/GenBank/DDBJ whole genome shotgun (WGS) entry which is preliminary data.</text>
</comment>
<dbReference type="PROSITE" id="PS52041">
    <property type="entry name" value="TOPO_IIB"/>
    <property type="match status" value="1"/>
</dbReference>
<dbReference type="GO" id="GO:0042138">
    <property type="term" value="P:meiotic DNA double-strand break formation"/>
    <property type="evidence" value="ECO:0007669"/>
    <property type="project" value="TreeGrafter"/>
</dbReference>
<dbReference type="InterPro" id="IPR034136">
    <property type="entry name" value="TOPRIM_Topo6A/Spo11"/>
</dbReference>
<evidence type="ECO:0000256" key="1">
    <source>
        <dbReference type="ARBA" id="ARBA00000185"/>
    </source>
</evidence>
<organism evidence="13 14">
    <name type="scientific">Smittium culicis</name>
    <dbReference type="NCBI Taxonomy" id="133412"/>
    <lineage>
        <taxon>Eukaryota</taxon>
        <taxon>Fungi</taxon>
        <taxon>Fungi incertae sedis</taxon>
        <taxon>Zoopagomycota</taxon>
        <taxon>Kickxellomycotina</taxon>
        <taxon>Harpellomycetes</taxon>
        <taxon>Harpellales</taxon>
        <taxon>Legeriomycetaceae</taxon>
        <taxon>Smittium</taxon>
    </lineage>
</organism>
<comment type="cofactor">
    <cofactor evidence="2">
        <name>Mg(2+)</name>
        <dbReference type="ChEBI" id="CHEBI:18420"/>
    </cofactor>
</comment>
<dbReference type="SUPFAM" id="SSF56726">
    <property type="entry name" value="DNA topoisomerase IV, alpha subunit"/>
    <property type="match status" value="1"/>
</dbReference>
<dbReference type="PANTHER" id="PTHR10848">
    <property type="entry name" value="MEIOTIC RECOMBINATION PROTEIN SPO11"/>
    <property type="match status" value="1"/>
</dbReference>
<evidence type="ECO:0000256" key="9">
    <source>
        <dbReference type="ARBA" id="ARBA00023235"/>
    </source>
</evidence>
<comment type="similarity">
    <text evidence="3 10">Belongs to the TOP6A family.</text>
</comment>
<dbReference type="AlphaFoldDB" id="A0A1R1X0Z4"/>
<dbReference type="Pfam" id="PF04406">
    <property type="entry name" value="TP6A_N"/>
    <property type="match status" value="1"/>
</dbReference>
<dbReference type="GO" id="GO:0003918">
    <property type="term" value="F:DNA topoisomerase type II (double strand cut, ATP-hydrolyzing) activity"/>
    <property type="evidence" value="ECO:0007669"/>
    <property type="project" value="UniProtKB-UniRule"/>
</dbReference>
<dbReference type="InterPro" id="IPR002815">
    <property type="entry name" value="Spo11/TopoVI_A"/>
</dbReference>
<dbReference type="GO" id="GO:0003677">
    <property type="term" value="F:DNA binding"/>
    <property type="evidence" value="ECO:0007669"/>
    <property type="project" value="UniProtKB-UniRule"/>
</dbReference>
<dbReference type="PANTHER" id="PTHR10848:SF0">
    <property type="entry name" value="MEIOTIC RECOMBINATION PROTEIN SPO11"/>
    <property type="match status" value="1"/>
</dbReference>
<dbReference type="Pfam" id="PF21180">
    <property type="entry name" value="TOP6A-Spo11_Toprim"/>
    <property type="match status" value="1"/>
</dbReference>
<dbReference type="GO" id="GO:0000228">
    <property type="term" value="C:nuclear chromosome"/>
    <property type="evidence" value="ECO:0007669"/>
    <property type="project" value="TreeGrafter"/>
</dbReference>
<keyword evidence="8 10" id="KW-0238">DNA-binding</keyword>
<feature type="domain" description="Topoisomerase 6 subunit A/Spo11 TOPRIM" evidence="12">
    <location>
        <begin position="426"/>
        <end position="530"/>
    </location>
</feature>
<accession>A0A1R1X0Z4</accession>
<gene>
    <name evidence="13" type="ORF">AYI70_g11625</name>
</gene>
<dbReference type="InterPro" id="IPR013049">
    <property type="entry name" value="Spo11/TopoVI_A_N"/>
</dbReference>
<evidence type="ECO:0000256" key="10">
    <source>
        <dbReference type="PROSITE-ProRule" id="PRU01385"/>
    </source>
</evidence>
<dbReference type="InterPro" id="IPR036388">
    <property type="entry name" value="WH-like_DNA-bd_sf"/>
</dbReference>
<keyword evidence="7 10" id="KW-0799">Topoisomerase</keyword>
<evidence type="ECO:0000256" key="4">
    <source>
        <dbReference type="ARBA" id="ARBA00012895"/>
    </source>
</evidence>
<comment type="catalytic activity">
    <reaction evidence="1 10">
        <text>ATP-dependent breakage, passage and rejoining of double-stranded DNA.</text>
        <dbReference type="EC" id="5.6.2.2"/>
    </reaction>
</comment>
<evidence type="ECO:0000256" key="7">
    <source>
        <dbReference type="ARBA" id="ARBA00023029"/>
    </source>
</evidence>
<evidence type="ECO:0000256" key="5">
    <source>
        <dbReference type="ARBA" id="ARBA00022723"/>
    </source>
</evidence>
<evidence type="ECO:0000259" key="11">
    <source>
        <dbReference type="Pfam" id="PF04406"/>
    </source>
</evidence>
<dbReference type="Proteomes" id="UP000187283">
    <property type="component" value="Unassembled WGS sequence"/>
</dbReference>
<evidence type="ECO:0000256" key="8">
    <source>
        <dbReference type="ARBA" id="ARBA00023125"/>
    </source>
</evidence>
<evidence type="ECO:0000256" key="2">
    <source>
        <dbReference type="ARBA" id="ARBA00001946"/>
    </source>
</evidence>
<dbReference type="GO" id="GO:0005524">
    <property type="term" value="F:ATP binding"/>
    <property type="evidence" value="ECO:0007669"/>
    <property type="project" value="InterPro"/>
</dbReference>
<evidence type="ECO:0000313" key="13">
    <source>
        <dbReference type="EMBL" id="OMJ08305.1"/>
    </source>
</evidence>
<dbReference type="Gene3D" id="3.40.1360.10">
    <property type="match status" value="1"/>
</dbReference>
<keyword evidence="9 10" id="KW-0413">Isomerase</keyword>
<dbReference type="EMBL" id="LSSN01005832">
    <property type="protein sequence ID" value="OMJ08305.1"/>
    <property type="molecule type" value="Genomic_DNA"/>
</dbReference>
<dbReference type="GO" id="GO:0000706">
    <property type="term" value="P:meiotic DNA double-strand break processing"/>
    <property type="evidence" value="ECO:0007669"/>
    <property type="project" value="TreeGrafter"/>
</dbReference>
<dbReference type="InterPro" id="IPR036078">
    <property type="entry name" value="Spo11/TopoVI_A_sf"/>
</dbReference>
<dbReference type="GO" id="GO:0046872">
    <property type="term" value="F:metal ion binding"/>
    <property type="evidence" value="ECO:0007669"/>
    <property type="project" value="UniProtKB-KW"/>
</dbReference>
<keyword evidence="5" id="KW-0479">Metal-binding</keyword>
<dbReference type="STRING" id="133412.A0A1R1X0Z4"/>
<dbReference type="OrthoDB" id="521512at2759"/>
<keyword evidence="14" id="KW-1185">Reference proteome</keyword>
<sequence>MAANSSDLFLDTEFDIESSLPLISHISTTTHNKINQYPLKHDSHVSNIVENSPNALDFDSNITMVDYCLPHLNNKCYNPDEFKSSDFASIIKTPSQESCFNSDLDFLSYDSSLGTNLYDSENDIPGQNSSLFSSKKSSCIGITDFSDSSVSDLVFKIDTYRDEKTLPYSMYSPGSSSSEHLLFFDDFKQLDSTSKNDFKASDSSDTDDVYISSKRQEIASNIPGQNIQATTNSIELQISDLETSCAQINLNCDEYLIDCINHIVLQIDNGEIKCHELSEIINSKNLHYIFDKTSQTKTKKSKKKIASLVKDSKRGIQYLLVLKSIKELILDQKFVRRRDLFYKNISKFVSQRQMDRICVSLESFFQVSPFDLRVMASPNGLVSGPIQVTTKQGGIIDYRLDTFQGMLIPDANSISFISPHEKLKHVLIIEKETVFLNLLQSDLFRSAEYLLITGKGYPSKNTRDFLNVLSVFLKFKKIGWYVLTDNDPHGAHIYQVYYEHSLKINQKHTLSKKTNNRPKLVWLGLHSSDRSR</sequence>
<evidence type="ECO:0000256" key="3">
    <source>
        <dbReference type="ARBA" id="ARBA00006559"/>
    </source>
</evidence>
<evidence type="ECO:0000256" key="6">
    <source>
        <dbReference type="ARBA" id="ARBA00022842"/>
    </source>
</evidence>
<dbReference type="GO" id="GO:0007131">
    <property type="term" value="P:reciprocal meiotic recombination"/>
    <property type="evidence" value="ECO:0007669"/>
    <property type="project" value="TreeGrafter"/>
</dbReference>
<dbReference type="EC" id="5.6.2.2" evidence="4"/>
<evidence type="ECO:0000313" key="14">
    <source>
        <dbReference type="Proteomes" id="UP000187283"/>
    </source>
</evidence>
<keyword evidence="6" id="KW-0460">Magnesium</keyword>
<name>A0A1R1X0Z4_9FUNG</name>
<proteinExistence type="inferred from homology"/>
<reference evidence="13 14" key="1">
    <citation type="submission" date="2017-01" db="EMBL/GenBank/DDBJ databases">
        <authorList>
            <person name="Mah S.A."/>
            <person name="Swanson W.J."/>
            <person name="Moy G.W."/>
            <person name="Vacquier V.D."/>
        </authorList>
    </citation>
    <scope>NUCLEOTIDE SEQUENCE [LARGE SCALE GENOMIC DNA]</scope>
    <source>
        <strain evidence="13 14">GSMNP</strain>
    </source>
</reference>
<feature type="domain" description="Spo11/DNA topoisomerase VI subunit A N-terminal" evidence="11">
    <location>
        <begin position="316"/>
        <end position="374"/>
    </location>
</feature>
<evidence type="ECO:0000259" key="12">
    <source>
        <dbReference type="Pfam" id="PF21180"/>
    </source>
</evidence>
<feature type="active site" description="O-(5'-phospho-DNA)-tyrosine intermediate" evidence="10">
    <location>
        <position position="342"/>
    </location>
</feature>